<name>B2VAQ9_ERWT9</name>
<dbReference type="KEGG" id="eta:ETA_pET350280"/>
<dbReference type="Pfam" id="PF18821">
    <property type="entry name" value="LPD7"/>
    <property type="match status" value="1"/>
</dbReference>
<proteinExistence type="predicted"/>
<feature type="compositionally biased region" description="Polar residues" evidence="2">
    <location>
        <begin position="811"/>
        <end position="823"/>
    </location>
</feature>
<sequence length="1193" mass="137081">MAIVRVRGGNSGIAEYLREGQKQGRAFNRDELDMRVCLDGNLSLTENIIDSIPDKNQDRYLHITISFRENEVPIETLEAVTQEYKTMFLSAYNDDEVNFYAEAHLPKIKTITDRNTGEEKERKPHIHIVIPKTNLLTGRSLDPVGLYKHHEKYHEAIQEKLNTKFSLENPKDFVRLTDDHQAQILSRVKADTFKGFRADVKKEAFNILEQGNYRDYSAYKSALSQSFYEVRVRNEGKPNEYLAVKTSQDSNYINLKSPLFEKKYIEERKIERVKPTEKQVARLLNDWSNRVSKEIKYINKASKKMQVMYRAADVEGKKEIILNRERGFYETARQYTDSGQTNKKHRYKNSSRGNLANLAVGLPEMRSGELVPNLDGYKYSDRERDFNASIARESTVLVREVQQNSLADGQQGQHQHNGLRWSARDTHGLDSVTGSISFSHSQRKAITADNELDEFRNIRKSLSADHLLNNLSNSHGITPSDYKLSTAKDGSARIGVGKINYNVSDFLTKEMKFSWDEAKAYLRKSYDEQINNEMSLAKVKLPKEIWQSFNAEYRPQYFQKIKDVRAELNYNCKRMRYDLKKTYWNEKKEIFSRKMSYAERKAALSVAVFNKLKNEKEIRQYQYRERRNLAKLENVETEFLILKYVQNSEGGSMAKLTDYVSGIAEKNTFSPFEPEYGVNLKRHMEQIKENDEFNIKNKKRLELNDLAPSKQDNGDVKYQSGLLKTTAFIDKGDKIEFPTFTLDKDKIALGLELASEKYNGKIQLTGTPGFKDKAIEIAAERGLEVEFRPKKFQERFEELKQQFTEQRQDAPRSQQGAQQQPDNKQPELVITGVNARELPLSELSRNDLRELGKNLSENNISFKEIAELSKAKPDISVEQAVKEILAKPENERAATAQELHVTTVYNEESNRTRIVVNDLPLDTYIQTASEIYKTDADIIQMPLLASDELSQFTPSQIEQGYAEGQISVPSITINENGRSIQNDVRVEFESIDGDSTAYRVIVNGKPMREAHLPDQAGHTSERNEQDEKIISHIKSVLEEKGLGSAYFSSENQSPLSQADRDVKNAELELAKEHLRQQNYVKTGNSETAKEHQYFVIEQLTEKLDAAKENRANVADKIASGEIKVEKADRELVITASSMPKAFQLSNDGKAYDDAFQPRQYTATSNRAQEQQKQERQQDKPEQKGEKPKISFDR</sequence>
<dbReference type="HOGENOM" id="CLU_270494_0_0_6"/>
<evidence type="ECO:0000313" key="4">
    <source>
        <dbReference type="EMBL" id="CAO94828.1"/>
    </source>
</evidence>
<dbReference type="AlphaFoldDB" id="B2VAQ9"/>
<accession>B2VAQ9</accession>
<keyword evidence="1" id="KW-0175">Coiled coil</keyword>
<feature type="region of interest" description="Disordered" evidence="2">
    <location>
        <begin position="1142"/>
        <end position="1193"/>
    </location>
</feature>
<evidence type="ECO:0000256" key="2">
    <source>
        <dbReference type="SAM" id="MobiDB-lite"/>
    </source>
</evidence>
<gene>
    <name evidence="4" type="primary">nikB</name>
    <name evidence="4" type="ordered locus">ETA_pET350280</name>
</gene>
<feature type="compositionally biased region" description="Polar residues" evidence="2">
    <location>
        <begin position="1158"/>
        <end position="1167"/>
    </location>
</feature>
<evidence type="ECO:0000259" key="3">
    <source>
        <dbReference type="Pfam" id="PF18821"/>
    </source>
</evidence>
<feature type="region of interest" description="Disordered" evidence="2">
    <location>
        <begin position="802"/>
        <end position="826"/>
    </location>
</feature>
<dbReference type="OrthoDB" id="279005at2"/>
<dbReference type="RefSeq" id="WP_012443185.1">
    <property type="nucleotide sequence ID" value="NC_010696.1"/>
</dbReference>
<geneLocation type="plasmid" evidence="4 5">
    <name>pET35</name>
</geneLocation>
<feature type="compositionally biased region" description="Basic and acidic residues" evidence="2">
    <location>
        <begin position="1169"/>
        <end position="1193"/>
    </location>
</feature>
<keyword evidence="5" id="KW-1185">Reference proteome</keyword>
<organism evidence="4 5">
    <name type="scientific">Erwinia tasmaniensis (strain DSM 17950 / CFBP 7177 / CIP 109463 / NCPPB 4357 / Et1/99)</name>
    <dbReference type="NCBI Taxonomy" id="465817"/>
    <lineage>
        <taxon>Bacteria</taxon>
        <taxon>Pseudomonadati</taxon>
        <taxon>Pseudomonadota</taxon>
        <taxon>Gammaproteobacteria</taxon>
        <taxon>Enterobacterales</taxon>
        <taxon>Erwiniaceae</taxon>
        <taxon>Erwinia</taxon>
    </lineage>
</organism>
<keyword evidence="4" id="KW-0614">Plasmid</keyword>
<protein>
    <submittedName>
        <fullName evidence="4">Relaxase</fullName>
    </submittedName>
</protein>
<dbReference type="InterPro" id="IPR040677">
    <property type="entry name" value="LPD7"/>
</dbReference>
<dbReference type="EMBL" id="CU468130">
    <property type="protein sequence ID" value="CAO94828.1"/>
    <property type="molecule type" value="Genomic_DNA"/>
</dbReference>
<reference evidence="4 5" key="1">
    <citation type="journal article" date="2008" name="Environ. Microbiol.">
        <title>The genome of Erwinia tasmaniensis strain Et1/99, a non-pathogenic bacterium in the genus Erwinia.</title>
        <authorList>
            <person name="Kube M."/>
            <person name="Migdoll A.M."/>
            <person name="Mueller I."/>
            <person name="Kuhl H."/>
            <person name="Beck A."/>
            <person name="Reinhardt R."/>
            <person name="Geider K."/>
        </authorList>
    </citation>
    <scope>NUCLEOTIDE SEQUENCE [LARGE SCALE GENOMIC DNA]</scope>
    <source>
        <strain evidence="5">DSM 17950 / CFBP 7177 / CIP 109463 / NCPPB 4357 / Et1/99</strain>
        <plasmid evidence="5">pET35</plasmid>
    </source>
</reference>
<dbReference type="eggNOG" id="COG3736">
    <property type="taxonomic scope" value="Bacteria"/>
</dbReference>
<feature type="coiled-coil region" evidence="1">
    <location>
        <begin position="1055"/>
        <end position="1116"/>
    </location>
</feature>
<dbReference type="Proteomes" id="UP000001726">
    <property type="component" value="Plasmid pET35"/>
</dbReference>
<evidence type="ECO:0000256" key="1">
    <source>
        <dbReference type="SAM" id="Coils"/>
    </source>
</evidence>
<feature type="domain" description="Large polyvalent protein-associated" evidence="3">
    <location>
        <begin position="710"/>
        <end position="798"/>
    </location>
</feature>
<evidence type="ECO:0000313" key="5">
    <source>
        <dbReference type="Proteomes" id="UP000001726"/>
    </source>
</evidence>